<sequence length="58" mass="6071">GVPECAVKQKMASQGIDTALLQTPDALSDWHEDTVASVEGNESTSTDGDQNSPSSSDY</sequence>
<dbReference type="OrthoDB" id="268027at2759"/>
<reference evidence="2 3" key="1">
    <citation type="submission" date="2018-08" db="EMBL/GenBank/DDBJ databases">
        <authorList>
            <person name="Laetsch R D."/>
            <person name="Stevens L."/>
            <person name="Kumar S."/>
            <person name="Blaxter L. M."/>
        </authorList>
    </citation>
    <scope>NUCLEOTIDE SEQUENCE [LARGE SCALE GENOMIC DNA]</scope>
</reference>
<evidence type="ECO:0000256" key="1">
    <source>
        <dbReference type="SAM" id="MobiDB-lite"/>
    </source>
</evidence>
<proteinExistence type="predicted"/>
<keyword evidence="3" id="KW-1185">Reference proteome</keyword>
<evidence type="ECO:0000313" key="3">
    <source>
        <dbReference type="Proteomes" id="UP000277928"/>
    </source>
</evidence>
<dbReference type="EMBL" id="UYRX01002416">
    <property type="protein sequence ID" value="VDM93181.1"/>
    <property type="molecule type" value="Genomic_DNA"/>
</dbReference>
<feature type="compositionally biased region" description="Polar residues" evidence="1">
    <location>
        <begin position="40"/>
        <end position="58"/>
    </location>
</feature>
<name>A0A3P7MA14_LITSI</name>
<evidence type="ECO:0000313" key="2">
    <source>
        <dbReference type="EMBL" id="VDM93181.1"/>
    </source>
</evidence>
<protein>
    <submittedName>
        <fullName evidence="2">Uncharacterized protein</fullName>
    </submittedName>
</protein>
<gene>
    <name evidence="2" type="ORF">NLS_LOCUS10083</name>
</gene>
<feature type="region of interest" description="Disordered" evidence="1">
    <location>
        <begin position="24"/>
        <end position="58"/>
    </location>
</feature>
<dbReference type="Proteomes" id="UP000277928">
    <property type="component" value="Unassembled WGS sequence"/>
</dbReference>
<accession>A0A3P7MA14</accession>
<organism evidence="2 3">
    <name type="scientific">Litomosoides sigmodontis</name>
    <name type="common">Filarial nematode worm</name>
    <dbReference type="NCBI Taxonomy" id="42156"/>
    <lineage>
        <taxon>Eukaryota</taxon>
        <taxon>Metazoa</taxon>
        <taxon>Ecdysozoa</taxon>
        <taxon>Nematoda</taxon>
        <taxon>Chromadorea</taxon>
        <taxon>Rhabditida</taxon>
        <taxon>Spirurina</taxon>
        <taxon>Spiruromorpha</taxon>
        <taxon>Filarioidea</taxon>
        <taxon>Onchocercidae</taxon>
        <taxon>Litomosoides</taxon>
    </lineage>
</organism>
<feature type="non-terminal residue" evidence="2">
    <location>
        <position position="1"/>
    </location>
</feature>
<dbReference type="AlphaFoldDB" id="A0A3P7MA14"/>